<dbReference type="RefSeq" id="WP_052722882.1">
    <property type="nucleotide sequence ID" value="NZ_CP009515.1"/>
</dbReference>
<keyword evidence="2" id="KW-1185">Reference proteome</keyword>
<dbReference type="Gene3D" id="1.10.10.10">
    <property type="entry name" value="Winged helix-like DNA-binding domain superfamily/Winged helix DNA-binding domain"/>
    <property type="match status" value="1"/>
</dbReference>
<evidence type="ECO:0008006" key="3">
    <source>
        <dbReference type="Google" id="ProtNLM"/>
    </source>
</evidence>
<dbReference type="InterPro" id="IPR019707">
    <property type="entry name" value="DUF2582"/>
</dbReference>
<name>A0A0E3S5S3_9EURY</name>
<sequence>MVEYMNQKIGEAAGVLYHKLEEGECSLNQIKTHLGTNGFDSQIALMAIGWLSREDKIRVNRESKRWSVQLNK</sequence>
<dbReference type="InterPro" id="IPR036388">
    <property type="entry name" value="WH-like_DNA-bd_sf"/>
</dbReference>
<gene>
    <name evidence="1" type="ORF">MSLAZ_1321</name>
</gene>
<dbReference type="GeneID" id="24806063"/>
<evidence type="ECO:0000313" key="1">
    <source>
        <dbReference type="EMBL" id="AKB74582.1"/>
    </source>
</evidence>
<evidence type="ECO:0000313" key="2">
    <source>
        <dbReference type="Proteomes" id="UP000033072"/>
    </source>
</evidence>
<dbReference type="HOGENOM" id="CLU_175324_2_1_2"/>
<proteinExistence type="predicted"/>
<dbReference type="EMBL" id="CP009515">
    <property type="protein sequence ID" value="AKB74582.1"/>
    <property type="molecule type" value="Genomic_DNA"/>
</dbReference>
<accession>A0A0E3S5S3</accession>
<dbReference type="Pfam" id="PF10771">
    <property type="entry name" value="DUF2582"/>
    <property type="match status" value="1"/>
</dbReference>
<organism evidence="1 2">
    <name type="scientific">Methanosarcina lacustris Z-7289</name>
    <dbReference type="NCBI Taxonomy" id="1434111"/>
    <lineage>
        <taxon>Archaea</taxon>
        <taxon>Methanobacteriati</taxon>
        <taxon>Methanobacteriota</taxon>
        <taxon>Stenosarchaea group</taxon>
        <taxon>Methanomicrobia</taxon>
        <taxon>Methanosarcinales</taxon>
        <taxon>Methanosarcinaceae</taxon>
        <taxon>Methanosarcina</taxon>
    </lineage>
</organism>
<dbReference type="AlphaFoldDB" id="A0A0E3S5S3"/>
<reference evidence="1 2" key="1">
    <citation type="submission" date="2014-07" db="EMBL/GenBank/DDBJ databases">
        <title>Methanogenic archaea and the global carbon cycle.</title>
        <authorList>
            <person name="Henriksen J.R."/>
            <person name="Luke J."/>
            <person name="Reinhart S."/>
            <person name="Benedict M.N."/>
            <person name="Youngblut N.D."/>
            <person name="Metcalf M.E."/>
            <person name="Whitaker R.J."/>
            <person name="Metcalf W.W."/>
        </authorList>
    </citation>
    <scope>NUCLEOTIDE SEQUENCE [LARGE SCALE GENOMIC DNA]</scope>
    <source>
        <strain evidence="1 2">Z-7289</strain>
    </source>
</reference>
<dbReference type="OrthoDB" id="122350at2157"/>
<protein>
    <recommendedName>
        <fullName evidence="3">Winged helix-turn-helix domain-containing protein</fullName>
    </recommendedName>
</protein>
<dbReference type="KEGG" id="mls:MSLAZ_1321"/>
<dbReference type="Proteomes" id="UP000033072">
    <property type="component" value="Chromosome"/>
</dbReference>
<dbReference type="PATRIC" id="fig|1434111.4.peg.1723"/>